<proteinExistence type="predicted"/>
<accession>A0A7Y9S357</accession>
<evidence type="ECO:0008006" key="4">
    <source>
        <dbReference type="Google" id="ProtNLM"/>
    </source>
</evidence>
<keyword evidence="3" id="KW-1185">Reference proteome</keyword>
<feature type="chain" id="PRO_5030578616" description="Secreted protein" evidence="1">
    <location>
        <begin position="25"/>
        <end position="186"/>
    </location>
</feature>
<dbReference type="Proteomes" id="UP000540656">
    <property type="component" value="Unassembled WGS sequence"/>
</dbReference>
<comment type="caution">
    <text evidence="2">The sequence shown here is derived from an EMBL/GenBank/DDBJ whole genome shotgun (WGS) entry which is preliminary data.</text>
</comment>
<evidence type="ECO:0000256" key="1">
    <source>
        <dbReference type="SAM" id="SignalP"/>
    </source>
</evidence>
<evidence type="ECO:0000313" key="2">
    <source>
        <dbReference type="EMBL" id="NYG60154.1"/>
    </source>
</evidence>
<dbReference type="RefSeq" id="WP_179503121.1">
    <property type="nucleotide sequence ID" value="NZ_JACCAA010000001.1"/>
</dbReference>
<reference evidence="2 3" key="1">
    <citation type="submission" date="2020-07" db="EMBL/GenBank/DDBJ databases">
        <title>Sequencing the genomes of 1000 actinobacteria strains.</title>
        <authorList>
            <person name="Klenk H.-P."/>
        </authorList>
    </citation>
    <scope>NUCLEOTIDE SEQUENCE [LARGE SCALE GENOMIC DNA]</scope>
    <source>
        <strain evidence="2 3">DSM 23819</strain>
    </source>
</reference>
<evidence type="ECO:0000313" key="3">
    <source>
        <dbReference type="Proteomes" id="UP000540656"/>
    </source>
</evidence>
<gene>
    <name evidence="2" type="ORF">BJ980_003077</name>
</gene>
<protein>
    <recommendedName>
        <fullName evidence="4">Secreted protein</fullName>
    </recommendedName>
</protein>
<organism evidence="2 3">
    <name type="scientific">Nocardioides daedukensis</name>
    <dbReference type="NCBI Taxonomy" id="634462"/>
    <lineage>
        <taxon>Bacteria</taxon>
        <taxon>Bacillati</taxon>
        <taxon>Actinomycetota</taxon>
        <taxon>Actinomycetes</taxon>
        <taxon>Propionibacteriales</taxon>
        <taxon>Nocardioidaceae</taxon>
        <taxon>Nocardioides</taxon>
    </lineage>
</organism>
<feature type="signal peptide" evidence="1">
    <location>
        <begin position="1"/>
        <end position="24"/>
    </location>
</feature>
<keyword evidence="1" id="KW-0732">Signal</keyword>
<dbReference type="EMBL" id="JACCAA010000001">
    <property type="protein sequence ID" value="NYG60154.1"/>
    <property type="molecule type" value="Genomic_DNA"/>
</dbReference>
<name>A0A7Y9S357_9ACTN</name>
<dbReference type="AlphaFoldDB" id="A0A7Y9S357"/>
<sequence>MIRTRRAHLAPILTLMVVGGLAGAAVATSSSGGDEPVTATDHYTPGMTLEEVGRASVGQPGEVAPPCPDADTVTKLKDADIQVGPCDPLLEAGQAQIVPDDNIEPPEPTGAAVCAVVNVRSEVGITGTLCGTGAKILRATALQQDQGWCVKATYVLDGDAQPVTDVVCEGGPSNPDGLRVDVTGAK</sequence>